<name>A0ABD2W4T6_9HYME</name>
<organism evidence="2 3">
    <name type="scientific">Trichogramma kaykai</name>
    <dbReference type="NCBI Taxonomy" id="54128"/>
    <lineage>
        <taxon>Eukaryota</taxon>
        <taxon>Metazoa</taxon>
        <taxon>Ecdysozoa</taxon>
        <taxon>Arthropoda</taxon>
        <taxon>Hexapoda</taxon>
        <taxon>Insecta</taxon>
        <taxon>Pterygota</taxon>
        <taxon>Neoptera</taxon>
        <taxon>Endopterygota</taxon>
        <taxon>Hymenoptera</taxon>
        <taxon>Apocrita</taxon>
        <taxon>Proctotrupomorpha</taxon>
        <taxon>Chalcidoidea</taxon>
        <taxon>Trichogrammatidae</taxon>
        <taxon>Trichogramma</taxon>
    </lineage>
</organism>
<accession>A0ABD2W4T6</accession>
<evidence type="ECO:0000313" key="3">
    <source>
        <dbReference type="Proteomes" id="UP001627154"/>
    </source>
</evidence>
<dbReference type="AlphaFoldDB" id="A0ABD2W4T6"/>
<dbReference type="Proteomes" id="UP001627154">
    <property type="component" value="Unassembled WGS sequence"/>
</dbReference>
<comment type="caution">
    <text evidence="2">The sequence shown here is derived from an EMBL/GenBank/DDBJ whole genome shotgun (WGS) entry which is preliminary data.</text>
</comment>
<feature type="region of interest" description="Disordered" evidence="1">
    <location>
        <begin position="1"/>
        <end position="44"/>
    </location>
</feature>
<protein>
    <recommendedName>
        <fullName evidence="4">DUF4806 domain-containing protein</fullName>
    </recommendedName>
</protein>
<evidence type="ECO:0000256" key="1">
    <source>
        <dbReference type="SAM" id="MobiDB-lite"/>
    </source>
</evidence>
<dbReference type="EMBL" id="JBJJXI010000136">
    <property type="protein sequence ID" value="KAL3387744.1"/>
    <property type="molecule type" value="Genomic_DNA"/>
</dbReference>
<evidence type="ECO:0008006" key="4">
    <source>
        <dbReference type="Google" id="ProtNLM"/>
    </source>
</evidence>
<reference evidence="2 3" key="1">
    <citation type="journal article" date="2024" name="bioRxiv">
        <title>A reference genome for Trichogramma kaykai: A tiny desert-dwelling parasitoid wasp with competing sex-ratio distorters.</title>
        <authorList>
            <person name="Culotta J."/>
            <person name="Lindsey A.R."/>
        </authorList>
    </citation>
    <scope>NUCLEOTIDE SEQUENCE [LARGE SCALE GENOMIC DNA]</scope>
    <source>
        <strain evidence="2 3">KSX58</strain>
    </source>
</reference>
<feature type="compositionally biased region" description="Polar residues" evidence="1">
    <location>
        <begin position="1"/>
        <end position="11"/>
    </location>
</feature>
<keyword evidence="3" id="KW-1185">Reference proteome</keyword>
<proteinExistence type="predicted"/>
<sequence length="831" mass="92769">MNNEHILQQHQDVTRAMDETSLNTSRKRPIIYSSSEEEEFTQPPSKCKKFVIDDKENVTNNIMRDAMVTNSDTSKSASNDNFFAPWSSSVNVNQNLSSSTEGSAFHIKLTSDTQQSSQFSVIKNDFHMRSSNDQIDSSEDKVYEDCNATQSQPLTQNEKSTDELIFIKDEMISLSSGPNNKDAILSPPTDSKDVAALCTLLSPLPPSHVSPDVTNPLTTFSDQTEMLSTLSSSNHGSDNQSQTVSSTLLNNQNEMIQQSSSTNEDKMLSLPSLPSCEDQNEKKITLIPLNDQNEEGQTVTTSLVPLDEQNEEGEAVTVPLVPLNEQNEEEETGIVSLVPLNEQNEEEDEKASLVSLDNQNQEEEEEQQQQTVSLVPLDDQNEEDEKASISSMNNLNEEEEEEEAASLIPLNDQDEDEKASLVSLNNQNEEKEEETASLVPLNNQNEEETTTLIPQSNLNEMIVPSCSNNQNEMMGLVSKTSHYEKQTNIQISNGQFEPSVLCKVECITDKSEVEVPGPSTQNHERSDRFVEDNSQSILRNVNHQINNCPQSTPIRNVAVPGCSNEIIAIDGHDPKTAVMNLLMSTGQYNTKQSAEDGEYSRNDLSSNMIHSEVTSGDNEDISVEQTHDTSAAVNEFLSTFTEENAGLNLAKLIISLKMDIQELVRKIDNQENILATVVKANELTLEPLFAKNFNERYNLKVPFSNLAEFTLFNENLTRNVRFCNEFIASLTAYIDNHQSFNKNILNMIKKYLSRELAMKFTASKPTGTKMVLKDTMFCSCLLQATKMTMRNGLTPLEHDRLFYKNLGTAVSSAKNWSTDDSSPTSSRYNCS</sequence>
<feature type="region of interest" description="Disordered" evidence="1">
    <location>
        <begin position="339"/>
        <end position="419"/>
    </location>
</feature>
<gene>
    <name evidence="2" type="ORF">TKK_016855</name>
</gene>
<evidence type="ECO:0000313" key="2">
    <source>
        <dbReference type="EMBL" id="KAL3387744.1"/>
    </source>
</evidence>